<keyword evidence="2" id="KW-0862">Zinc</keyword>
<feature type="domain" description="Xylanolytic transcriptional activator regulatory" evidence="6">
    <location>
        <begin position="156"/>
        <end position="350"/>
    </location>
</feature>
<dbReference type="PANTHER" id="PTHR47660:SF2">
    <property type="entry name" value="TRANSCRIPTION FACTOR WITH C2H2 AND ZN(2)-CYS(6) DNA BINDING DOMAIN (EUROFUNG)"/>
    <property type="match status" value="1"/>
</dbReference>
<reference evidence="7" key="1">
    <citation type="journal article" date="2021" name="Nat. Commun.">
        <title>Genetic determinants of endophytism in the Arabidopsis root mycobiome.</title>
        <authorList>
            <person name="Mesny F."/>
            <person name="Miyauchi S."/>
            <person name="Thiergart T."/>
            <person name="Pickel B."/>
            <person name="Atanasova L."/>
            <person name="Karlsson M."/>
            <person name="Huettel B."/>
            <person name="Barry K.W."/>
            <person name="Haridas S."/>
            <person name="Chen C."/>
            <person name="Bauer D."/>
            <person name="Andreopoulos W."/>
            <person name="Pangilinan J."/>
            <person name="LaButti K."/>
            <person name="Riley R."/>
            <person name="Lipzen A."/>
            <person name="Clum A."/>
            <person name="Drula E."/>
            <person name="Henrissat B."/>
            <person name="Kohler A."/>
            <person name="Grigoriev I.V."/>
            <person name="Martin F.M."/>
            <person name="Hacquard S."/>
        </authorList>
    </citation>
    <scope>NUCLEOTIDE SEQUENCE</scope>
    <source>
        <strain evidence="7">MPI-CAGE-CH-0230</strain>
    </source>
</reference>
<evidence type="ECO:0000256" key="2">
    <source>
        <dbReference type="ARBA" id="ARBA00022833"/>
    </source>
</evidence>
<dbReference type="EMBL" id="JAGTJQ010000011">
    <property type="protein sequence ID" value="KAH7018600.1"/>
    <property type="molecule type" value="Genomic_DNA"/>
</dbReference>
<dbReference type="Pfam" id="PF04082">
    <property type="entry name" value="Fungal_trans"/>
    <property type="match status" value="1"/>
</dbReference>
<dbReference type="GO" id="GO:0008270">
    <property type="term" value="F:zinc ion binding"/>
    <property type="evidence" value="ECO:0007669"/>
    <property type="project" value="InterPro"/>
</dbReference>
<evidence type="ECO:0000256" key="1">
    <source>
        <dbReference type="ARBA" id="ARBA00022723"/>
    </source>
</evidence>
<evidence type="ECO:0000256" key="3">
    <source>
        <dbReference type="ARBA" id="ARBA00023015"/>
    </source>
</evidence>
<dbReference type="RefSeq" id="XP_046006867.1">
    <property type="nucleotide sequence ID" value="XM_046159647.1"/>
</dbReference>
<keyword evidence="4" id="KW-0804">Transcription</keyword>
<dbReference type="GeneID" id="70189193"/>
<sequence>MVNGTDDPFMAWQPTTAGFPFSWSLDNLELPFNSPPVFDLSSTSHSPIRVSNVTRSIDRVDPHSQAACQDHGATEPHRASPRRYLEAENICGGYTKPCGIFPDVEPDDLQVAEAEMFGHISLVPAAAVKGLHKFYLTQQTGRSMTPIPKCVLRAFLELYFEHFDRQFPCIHPSRVEDPSLSWILLLATTAVGSHYSEMTAAAAYNTILCDLLARAVESAFLRSLKADISLMQSTFLLHVIWMFSGSGRDKVLVQHKRGSLAAMCWDLLGQVDPPQDSDATSLGLEQIWEAWLAEEETIRLVTSVRALESLDSVFLDTPLISSLRTLPRRLPSSESLWRCRNTAEWQSTRQELGKFRHTTAGDSRSQPILQTGDFGLKILHLELFTDQKSLARHIKASQAMKVSFATSLGFPTPTPTQTSISQVRPSAESRGASHPLLETLPEHPAFSMFTDMLYEPPRQSDTILEVLAILHHVSLETLHSATGWQATKEQMFRAKSRFRDFFQNDGIQARRCLLHAARIFRVTRGSRLGACYDVFSVMIAMGFIYCYIELCTETPHTEKTSGHQRVPLVRLDQLESRVAVDNWINNGADSLLHLTGVGLLSGPDACVRFLRDIEKSLLSQIAWAGICRAFAGSFAQLRRGETPTRPSTDHI</sequence>
<name>A0A9P9BK00_9PEZI</name>
<evidence type="ECO:0000256" key="5">
    <source>
        <dbReference type="ARBA" id="ARBA00023242"/>
    </source>
</evidence>
<organism evidence="7 8">
    <name type="scientific">Microdochium trichocladiopsis</name>
    <dbReference type="NCBI Taxonomy" id="1682393"/>
    <lineage>
        <taxon>Eukaryota</taxon>
        <taxon>Fungi</taxon>
        <taxon>Dikarya</taxon>
        <taxon>Ascomycota</taxon>
        <taxon>Pezizomycotina</taxon>
        <taxon>Sordariomycetes</taxon>
        <taxon>Xylariomycetidae</taxon>
        <taxon>Xylariales</taxon>
        <taxon>Microdochiaceae</taxon>
        <taxon>Microdochium</taxon>
    </lineage>
</organism>
<dbReference type="GO" id="GO:0003677">
    <property type="term" value="F:DNA binding"/>
    <property type="evidence" value="ECO:0007669"/>
    <property type="project" value="InterPro"/>
</dbReference>
<evidence type="ECO:0000313" key="8">
    <source>
        <dbReference type="Proteomes" id="UP000756346"/>
    </source>
</evidence>
<dbReference type="InterPro" id="IPR007219">
    <property type="entry name" value="XnlR_reg_dom"/>
</dbReference>
<dbReference type="CDD" id="cd12148">
    <property type="entry name" value="fungal_TF_MHR"/>
    <property type="match status" value="1"/>
</dbReference>
<dbReference type="OrthoDB" id="10018191at2759"/>
<evidence type="ECO:0000256" key="4">
    <source>
        <dbReference type="ARBA" id="ARBA00023163"/>
    </source>
</evidence>
<evidence type="ECO:0000313" key="7">
    <source>
        <dbReference type="EMBL" id="KAH7018600.1"/>
    </source>
</evidence>
<proteinExistence type="predicted"/>
<comment type="caution">
    <text evidence="7">The sequence shown here is derived from an EMBL/GenBank/DDBJ whole genome shotgun (WGS) entry which is preliminary data.</text>
</comment>
<accession>A0A9P9BK00</accession>
<keyword evidence="1" id="KW-0479">Metal-binding</keyword>
<keyword evidence="5" id="KW-0539">Nucleus</keyword>
<dbReference type="Proteomes" id="UP000756346">
    <property type="component" value="Unassembled WGS sequence"/>
</dbReference>
<evidence type="ECO:0000259" key="6">
    <source>
        <dbReference type="Pfam" id="PF04082"/>
    </source>
</evidence>
<dbReference type="GO" id="GO:0006351">
    <property type="term" value="P:DNA-templated transcription"/>
    <property type="evidence" value="ECO:0007669"/>
    <property type="project" value="InterPro"/>
</dbReference>
<keyword evidence="8" id="KW-1185">Reference proteome</keyword>
<gene>
    <name evidence="7" type="ORF">B0I36DRAFT_368606</name>
</gene>
<keyword evidence="3" id="KW-0805">Transcription regulation</keyword>
<protein>
    <recommendedName>
        <fullName evidence="6">Xylanolytic transcriptional activator regulatory domain-containing protein</fullName>
    </recommendedName>
</protein>
<dbReference type="AlphaFoldDB" id="A0A9P9BK00"/>
<dbReference type="PANTHER" id="PTHR47660">
    <property type="entry name" value="TRANSCRIPTION FACTOR WITH C2H2 AND ZN(2)-CYS(6) DNA BINDING DOMAIN (EUROFUNG)-RELATED-RELATED"/>
    <property type="match status" value="1"/>
</dbReference>